<gene>
    <name evidence="1" type="ORF">AZE42_08147</name>
</gene>
<dbReference type="Proteomes" id="UP000183567">
    <property type="component" value="Unassembled WGS sequence"/>
</dbReference>
<name>A0A1J8PTQ1_9AGAM</name>
<protein>
    <submittedName>
        <fullName evidence="1">Uncharacterized protein</fullName>
    </submittedName>
</protein>
<comment type="caution">
    <text evidence="1">The sequence shown here is derived from an EMBL/GenBank/DDBJ whole genome shotgun (WGS) entry which is preliminary data.</text>
</comment>
<keyword evidence="2" id="KW-1185">Reference proteome</keyword>
<reference evidence="1 2" key="1">
    <citation type="submission" date="2016-03" db="EMBL/GenBank/DDBJ databases">
        <title>Comparative genomics of the ectomycorrhizal sister species Rhizopogon vinicolor and Rhizopogon vesiculosus (Basidiomycota: Boletales) reveals a divergence of the mating type B locus.</title>
        <authorList>
            <person name="Mujic A.B."/>
            <person name="Kuo A."/>
            <person name="Tritt A."/>
            <person name="Lipzen A."/>
            <person name="Chen C."/>
            <person name="Johnson J."/>
            <person name="Sharma A."/>
            <person name="Barry K."/>
            <person name="Grigoriev I.V."/>
            <person name="Spatafora J.W."/>
        </authorList>
    </citation>
    <scope>NUCLEOTIDE SEQUENCE [LARGE SCALE GENOMIC DNA]</scope>
    <source>
        <strain evidence="1 2">AM-OR11-056</strain>
    </source>
</reference>
<proteinExistence type="predicted"/>
<organism evidence="1 2">
    <name type="scientific">Rhizopogon vesiculosus</name>
    <dbReference type="NCBI Taxonomy" id="180088"/>
    <lineage>
        <taxon>Eukaryota</taxon>
        <taxon>Fungi</taxon>
        <taxon>Dikarya</taxon>
        <taxon>Basidiomycota</taxon>
        <taxon>Agaricomycotina</taxon>
        <taxon>Agaricomycetes</taxon>
        <taxon>Agaricomycetidae</taxon>
        <taxon>Boletales</taxon>
        <taxon>Suillineae</taxon>
        <taxon>Rhizopogonaceae</taxon>
        <taxon>Rhizopogon</taxon>
    </lineage>
</organism>
<accession>A0A1J8PTQ1</accession>
<evidence type="ECO:0000313" key="1">
    <source>
        <dbReference type="EMBL" id="OJA12269.1"/>
    </source>
</evidence>
<sequence>MTHPGTRKL</sequence>
<dbReference type="EMBL" id="LVVM01004737">
    <property type="protein sequence ID" value="OJA12269.1"/>
    <property type="molecule type" value="Genomic_DNA"/>
</dbReference>
<evidence type="ECO:0000313" key="2">
    <source>
        <dbReference type="Proteomes" id="UP000183567"/>
    </source>
</evidence>